<sequence length="276" mass="28326">MHFSSIKQDTLVAHLVIIAAVFLQQINAINVQNGDTLARIAAEQGVSVAALEAANPGISANDLQPGEVLSVPAPNAVAKSPTLGATTLLKSTTATAPSSTPTSTRSSSSTPPPPPPPPPTTTTAPASPTTSIADITNIGLPSCAPSPIGKYSDASDVISKTYAFCDNNGHLTLASLLAPPHNGLLSGDSQENNSDDGNGGPASNEKGFNMTISAIPQCAYPDSTDTFTVGQPLGNSSQSDWWCEAVLTNCYNECNNKGMGGQLQAGCFLYIFEPDP</sequence>
<dbReference type="GeneID" id="59293127"/>
<accession>A0A8H6FJD0</accession>
<dbReference type="SMART" id="SM00257">
    <property type="entry name" value="LysM"/>
    <property type="match status" value="1"/>
</dbReference>
<evidence type="ECO:0000259" key="3">
    <source>
        <dbReference type="PROSITE" id="PS51782"/>
    </source>
</evidence>
<feature type="compositionally biased region" description="Pro residues" evidence="1">
    <location>
        <begin position="110"/>
        <end position="120"/>
    </location>
</feature>
<feature type="compositionally biased region" description="Low complexity" evidence="1">
    <location>
        <begin position="121"/>
        <end position="131"/>
    </location>
</feature>
<dbReference type="PROSITE" id="PS51782">
    <property type="entry name" value="LYSM"/>
    <property type="match status" value="1"/>
</dbReference>
<evidence type="ECO:0000313" key="5">
    <source>
        <dbReference type="Proteomes" id="UP000578531"/>
    </source>
</evidence>
<dbReference type="OrthoDB" id="1193027at2759"/>
<feature type="chain" id="PRO_5034587060" description="LysM domain-containing protein" evidence="2">
    <location>
        <begin position="29"/>
        <end position="276"/>
    </location>
</feature>
<dbReference type="EMBL" id="JACCJC010000071">
    <property type="protein sequence ID" value="KAF6229630.1"/>
    <property type="molecule type" value="Genomic_DNA"/>
</dbReference>
<evidence type="ECO:0000313" key="4">
    <source>
        <dbReference type="EMBL" id="KAF6229630.1"/>
    </source>
</evidence>
<feature type="domain" description="LysM" evidence="3">
    <location>
        <begin position="27"/>
        <end position="71"/>
    </location>
</feature>
<dbReference type="Proteomes" id="UP000578531">
    <property type="component" value="Unassembled WGS sequence"/>
</dbReference>
<dbReference type="CDD" id="cd00118">
    <property type="entry name" value="LysM"/>
    <property type="match status" value="1"/>
</dbReference>
<feature type="compositionally biased region" description="Low complexity" evidence="1">
    <location>
        <begin position="91"/>
        <end position="109"/>
    </location>
</feature>
<proteinExistence type="predicted"/>
<feature type="compositionally biased region" description="Polar residues" evidence="1">
    <location>
        <begin position="187"/>
        <end position="196"/>
    </location>
</feature>
<comment type="caution">
    <text evidence="4">The sequence shown here is derived from an EMBL/GenBank/DDBJ whole genome shotgun (WGS) entry which is preliminary data.</text>
</comment>
<dbReference type="InterPro" id="IPR018392">
    <property type="entry name" value="LysM"/>
</dbReference>
<dbReference type="AlphaFoldDB" id="A0A8H6FJD0"/>
<dbReference type="Pfam" id="PF01476">
    <property type="entry name" value="LysM"/>
    <property type="match status" value="1"/>
</dbReference>
<gene>
    <name evidence="4" type="ORF">HO173_011485</name>
</gene>
<keyword evidence="5" id="KW-1185">Reference proteome</keyword>
<reference evidence="4 5" key="1">
    <citation type="journal article" date="2020" name="Genomics">
        <title>Complete, high-quality genomes from long-read metagenomic sequencing of two wolf lichen thalli reveals enigmatic genome architecture.</title>
        <authorList>
            <person name="McKenzie S.K."/>
            <person name="Walston R.F."/>
            <person name="Allen J.L."/>
        </authorList>
    </citation>
    <scope>NUCLEOTIDE SEQUENCE [LARGE SCALE GENOMIC DNA]</scope>
    <source>
        <strain evidence="4">WasteWater2</strain>
    </source>
</reference>
<dbReference type="Gene3D" id="3.10.350.10">
    <property type="entry name" value="LysM domain"/>
    <property type="match status" value="1"/>
</dbReference>
<evidence type="ECO:0000256" key="2">
    <source>
        <dbReference type="SAM" id="SignalP"/>
    </source>
</evidence>
<dbReference type="RefSeq" id="XP_037159822.1">
    <property type="nucleotide sequence ID" value="XM_037313365.1"/>
</dbReference>
<dbReference type="InterPro" id="IPR036779">
    <property type="entry name" value="LysM_dom_sf"/>
</dbReference>
<organism evidence="4 5">
    <name type="scientific">Letharia columbiana</name>
    <dbReference type="NCBI Taxonomy" id="112416"/>
    <lineage>
        <taxon>Eukaryota</taxon>
        <taxon>Fungi</taxon>
        <taxon>Dikarya</taxon>
        <taxon>Ascomycota</taxon>
        <taxon>Pezizomycotina</taxon>
        <taxon>Lecanoromycetes</taxon>
        <taxon>OSLEUM clade</taxon>
        <taxon>Lecanoromycetidae</taxon>
        <taxon>Lecanorales</taxon>
        <taxon>Lecanorineae</taxon>
        <taxon>Parmeliaceae</taxon>
        <taxon>Letharia</taxon>
    </lineage>
</organism>
<feature type="region of interest" description="Disordered" evidence="1">
    <location>
        <begin position="182"/>
        <end position="206"/>
    </location>
</feature>
<keyword evidence="2" id="KW-0732">Signal</keyword>
<feature type="region of interest" description="Disordered" evidence="1">
    <location>
        <begin position="91"/>
        <end position="138"/>
    </location>
</feature>
<evidence type="ECO:0000256" key="1">
    <source>
        <dbReference type="SAM" id="MobiDB-lite"/>
    </source>
</evidence>
<dbReference type="SUPFAM" id="SSF54106">
    <property type="entry name" value="LysM domain"/>
    <property type="match status" value="1"/>
</dbReference>
<name>A0A8H6FJD0_9LECA</name>
<feature type="signal peptide" evidence="2">
    <location>
        <begin position="1"/>
        <end position="28"/>
    </location>
</feature>
<protein>
    <recommendedName>
        <fullName evidence="3">LysM domain-containing protein</fullName>
    </recommendedName>
</protein>